<comment type="caution">
    <text evidence="1">The sequence shown here is derived from an EMBL/GenBank/DDBJ whole genome shotgun (WGS) entry which is preliminary data.</text>
</comment>
<protein>
    <submittedName>
        <fullName evidence="1">Uncharacterized protein</fullName>
    </submittedName>
</protein>
<name>A0ABV7KJ75_9HYPH</name>
<evidence type="ECO:0000313" key="2">
    <source>
        <dbReference type="Proteomes" id="UP001595583"/>
    </source>
</evidence>
<proteinExistence type="predicted"/>
<keyword evidence="2" id="KW-1185">Reference proteome</keyword>
<organism evidence="1 2">
    <name type="scientific">Aquamicrobium soli</name>
    <dbReference type="NCBI Taxonomy" id="1811518"/>
    <lineage>
        <taxon>Bacteria</taxon>
        <taxon>Pseudomonadati</taxon>
        <taxon>Pseudomonadota</taxon>
        <taxon>Alphaproteobacteria</taxon>
        <taxon>Hyphomicrobiales</taxon>
        <taxon>Phyllobacteriaceae</taxon>
        <taxon>Aquamicrobium</taxon>
    </lineage>
</organism>
<dbReference type="Proteomes" id="UP001595583">
    <property type="component" value="Unassembled WGS sequence"/>
</dbReference>
<dbReference type="EMBL" id="JBHRTK010000013">
    <property type="protein sequence ID" value="MFC3207387.1"/>
    <property type="molecule type" value="Genomic_DNA"/>
</dbReference>
<gene>
    <name evidence="1" type="ORF">ACFOHJ_14265</name>
</gene>
<dbReference type="RefSeq" id="WP_378221613.1">
    <property type="nucleotide sequence ID" value="NZ_JBHRTK010000013.1"/>
</dbReference>
<accession>A0ABV7KJ75</accession>
<evidence type="ECO:0000313" key="1">
    <source>
        <dbReference type="EMBL" id="MFC3207387.1"/>
    </source>
</evidence>
<sequence length="217" mass="24505">MNQSTGLRFDWAAAADLADIHLVVRARLIEAADTFQHIQLRGLSPSDRSGFWPEAALDYSEVSLRYRPSASAISRAEEVYHSWLPDLVTDDAHRYVLGQYAACMAGASTWGSFRNFCDKTQANRRTPQRWVDAEINGIAQYFCKSARSLHVPNWSRVSPMLRVSGIDLAKMSRPTFERADDAVPVHIDDPVLMRELAKAITKSNKRLQKQKARRKSA</sequence>
<reference evidence="2" key="1">
    <citation type="journal article" date="2019" name="Int. J. Syst. Evol. Microbiol.">
        <title>The Global Catalogue of Microorganisms (GCM) 10K type strain sequencing project: providing services to taxonomists for standard genome sequencing and annotation.</title>
        <authorList>
            <consortium name="The Broad Institute Genomics Platform"/>
            <consortium name="The Broad Institute Genome Sequencing Center for Infectious Disease"/>
            <person name="Wu L."/>
            <person name="Ma J."/>
        </authorList>
    </citation>
    <scope>NUCLEOTIDE SEQUENCE [LARGE SCALE GENOMIC DNA]</scope>
    <source>
        <strain evidence="2">KCTC 52165</strain>
    </source>
</reference>